<dbReference type="AlphaFoldDB" id="A0A914Y772"/>
<evidence type="ECO:0000313" key="3">
    <source>
        <dbReference type="Proteomes" id="UP000887577"/>
    </source>
</evidence>
<feature type="transmembrane region" description="Helical" evidence="1">
    <location>
        <begin position="232"/>
        <end position="254"/>
    </location>
</feature>
<evidence type="ECO:0000256" key="2">
    <source>
        <dbReference type="SAM" id="SignalP"/>
    </source>
</evidence>
<evidence type="ECO:0000313" key="4">
    <source>
        <dbReference type="WBParaSite" id="PSU_v2.g1348.t1"/>
    </source>
</evidence>
<dbReference type="Proteomes" id="UP000887577">
    <property type="component" value="Unplaced"/>
</dbReference>
<protein>
    <submittedName>
        <fullName evidence="4">Uncharacterized protein</fullName>
    </submittedName>
</protein>
<reference evidence="4" key="1">
    <citation type="submission" date="2022-11" db="UniProtKB">
        <authorList>
            <consortium name="WormBaseParasite"/>
        </authorList>
    </citation>
    <scope>IDENTIFICATION</scope>
</reference>
<keyword evidence="3" id="KW-1185">Reference proteome</keyword>
<accession>A0A914Y772</accession>
<feature type="signal peptide" evidence="2">
    <location>
        <begin position="1"/>
        <end position="25"/>
    </location>
</feature>
<keyword evidence="1" id="KW-1133">Transmembrane helix</keyword>
<proteinExistence type="predicted"/>
<keyword evidence="1" id="KW-0472">Membrane</keyword>
<sequence length="255" mass="28187">MNNCCFKSFFVFLCFQLVFFDPIFAAKLQRHENVSNDSFTLDRNDAINEQQLHSDILLADGSVNGMPDGNDVRLSGYGSINLTLTDRTLQFEVCDSCRGRSKVCFDTAKVHSEAICPGYSSYCKFEVEYKKSKADGIESIYFNDDRVYKSNFNGDCLRPTMHWGLVVAVGTSGFKSCKPKIDGLEKMIKLYVDIDASCPIKVKNAKIHVPDVPTANPLSNSTTDNEFSTASVPVWAIVIMVLGGIAVILIIGGFV</sequence>
<keyword evidence="1" id="KW-0812">Transmembrane</keyword>
<organism evidence="3 4">
    <name type="scientific">Panagrolaimus superbus</name>
    <dbReference type="NCBI Taxonomy" id="310955"/>
    <lineage>
        <taxon>Eukaryota</taxon>
        <taxon>Metazoa</taxon>
        <taxon>Ecdysozoa</taxon>
        <taxon>Nematoda</taxon>
        <taxon>Chromadorea</taxon>
        <taxon>Rhabditida</taxon>
        <taxon>Tylenchina</taxon>
        <taxon>Panagrolaimomorpha</taxon>
        <taxon>Panagrolaimoidea</taxon>
        <taxon>Panagrolaimidae</taxon>
        <taxon>Panagrolaimus</taxon>
    </lineage>
</organism>
<dbReference type="WBParaSite" id="PSU_v2.g1348.t1">
    <property type="protein sequence ID" value="PSU_v2.g1348.t1"/>
    <property type="gene ID" value="PSU_v2.g1348"/>
</dbReference>
<feature type="chain" id="PRO_5037020654" evidence="2">
    <location>
        <begin position="26"/>
        <end position="255"/>
    </location>
</feature>
<name>A0A914Y772_9BILA</name>
<keyword evidence="2" id="KW-0732">Signal</keyword>
<evidence type="ECO:0000256" key="1">
    <source>
        <dbReference type="SAM" id="Phobius"/>
    </source>
</evidence>